<feature type="compositionally biased region" description="Polar residues" evidence="1">
    <location>
        <begin position="168"/>
        <end position="187"/>
    </location>
</feature>
<evidence type="ECO:0000313" key="2">
    <source>
        <dbReference type="EMBL" id="KMP05570.1"/>
    </source>
</evidence>
<dbReference type="Proteomes" id="UP000054565">
    <property type="component" value="Unassembled WGS sequence"/>
</dbReference>
<feature type="compositionally biased region" description="Polar residues" evidence="1">
    <location>
        <begin position="143"/>
        <end position="157"/>
    </location>
</feature>
<gene>
    <name evidence="2" type="ORF">CIRG_05251</name>
</gene>
<organism evidence="2 3">
    <name type="scientific">Coccidioides immitis RMSCC 2394</name>
    <dbReference type="NCBI Taxonomy" id="404692"/>
    <lineage>
        <taxon>Eukaryota</taxon>
        <taxon>Fungi</taxon>
        <taxon>Dikarya</taxon>
        <taxon>Ascomycota</taxon>
        <taxon>Pezizomycotina</taxon>
        <taxon>Eurotiomycetes</taxon>
        <taxon>Eurotiomycetidae</taxon>
        <taxon>Onygenales</taxon>
        <taxon>Onygenaceae</taxon>
        <taxon>Coccidioides</taxon>
    </lineage>
</organism>
<proteinExistence type="predicted"/>
<accession>A0A0J6YD09</accession>
<name>A0A0J6YD09_COCIT</name>
<reference evidence="3" key="1">
    <citation type="journal article" date="2010" name="Genome Res.">
        <title>Population genomic sequencing of Coccidioides fungi reveals recent hybridization and transposon control.</title>
        <authorList>
            <person name="Neafsey D.E."/>
            <person name="Barker B.M."/>
            <person name="Sharpton T.J."/>
            <person name="Stajich J.E."/>
            <person name="Park D.J."/>
            <person name="Whiston E."/>
            <person name="Hung C.-Y."/>
            <person name="McMahan C."/>
            <person name="White J."/>
            <person name="Sykes S."/>
            <person name="Heiman D."/>
            <person name="Young S."/>
            <person name="Zeng Q."/>
            <person name="Abouelleil A."/>
            <person name="Aftuck L."/>
            <person name="Bessette D."/>
            <person name="Brown A."/>
            <person name="FitzGerald M."/>
            <person name="Lui A."/>
            <person name="Macdonald J.P."/>
            <person name="Priest M."/>
            <person name="Orbach M.J."/>
            <person name="Galgiani J.N."/>
            <person name="Kirkland T.N."/>
            <person name="Cole G.T."/>
            <person name="Birren B.W."/>
            <person name="Henn M.R."/>
            <person name="Taylor J.W."/>
            <person name="Rounsley S.D."/>
        </authorList>
    </citation>
    <scope>NUCLEOTIDE SEQUENCE [LARGE SCALE GENOMIC DNA]</scope>
    <source>
        <strain evidence="3">RMSCC 2394</strain>
    </source>
</reference>
<evidence type="ECO:0008006" key="4">
    <source>
        <dbReference type="Google" id="ProtNLM"/>
    </source>
</evidence>
<evidence type="ECO:0000256" key="1">
    <source>
        <dbReference type="SAM" id="MobiDB-lite"/>
    </source>
</evidence>
<evidence type="ECO:0000313" key="3">
    <source>
        <dbReference type="Proteomes" id="UP000054565"/>
    </source>
</evidence>
<dbReference type="OrthoDB" id="10446371at2759"/>
<protein>
    <recommendedName>
        <fullName evidence="4">PPPDE domain-containing protein</fullName>
    </recommendedName>
</protein>
<dbReference type="STRING" id="404692.A0A0J6YD09"/>
<sequence>MSSSLSASSQTVEHAPQTLHLVAFGTRDRAHSALFIPNRTADPTGTLVHIRIRGNDPKSGGGEAELLVNQFQLSRSSAKSIVPLTGSCASREEVEDAAKECFKNFAYNIVLDNCQTFTSDVLTELHIRFPSQIQQASIDLIQNSTEQHQSKSSNSSTETDKKKAPKQVNPSPQSHGSHLIKSNTFSPMNVRRKNGLS</sequence>
<feature type="region of interest" description="Disordered" evidence="1">
    <location>
        <begin position="143"/>
        <end position="197"/>
    </location>
</feature>
<dbReference type="EMBL" id="DS028095">
    <property type="protein sequence ID" value="KMP05570.1"/>
    <property type="molecule type" value="Genomic_DNA"/>
</dbReference>
<dbReference type="AlphaFoldDB" id="A0A0J6YD09"/>